<feature type="compositionally biased region" description="Polar residues" evidence="1">
    <location>
        <begin position="117"/>
        <end position="132"/>
    </location>
</feature>
<sequence length="367" mass="40187">MTRSSLILFALSTSFLASAYESPYDLGGCRNALIEYGDGYDGKSGMVYRPKDKKYFPHDADPNFNTIADFLCTTLRDNCYAPDATYQACLQAKEAGNAAKDGGVARAQAFDSKMLWSNSDSTPSSALPTASKTGGAPEPTNRTPIVNDADWANVTLATSKESIDQYDVTAEWVLDKVKERISGQDCIPDKVRITRGCDITFDCHGAEGLSLLELVKKQGNFSEIREQKTEVCYKPCTKPGQEGQCCGTKTKVDRYLTMPKAVRIRIDNIPPKGSGRGVSLHGWMNYDITCPDGAQDNCKYCKSSASALGALKWIFAPFGWLTKQTRLQRTCPALDDRSIKGWTPAYRVPPPSGNTFPIAIGPEAYQN</sequence>
<feature type="region of interest" description="Disordered" evidence="1">
    <location>
        <begin position="117"/>
        <end position="145"/>
    </location>
</feature>
<evidence type="ECO:0000313" key="4">
    <source>
        <dbReference type="Proteomes" id="UP000193144"/>
    </source>
</evidence>
<name>A0A1Y1ZHV4_9PLEO</name>
<keyword evidence="4" id="KW-1185">Reference proteome</keyword>
<dbReference type="OrthoDB" id="89086at2759"/>
<gene>
    <name evidence="3" type="ORF">BCR34DRAFT_602560</name>
</gene>
<evidence type="ECO:0000256" key="1">
    <source>
        <dbReference type="SAM" id="MobiDB-lite"/>
    </source>
</evidence>
<evidence type="ECO:0000256" key="2">
    <source>
        <dbReference type="SAM" id="SignalP"/>
    </source>
</evidence>
<keyword evidence="2" id="KW-0732">Signal</keyword>
<feature type="chain" id="PRO_5013118810" evidence="2">
    <location>
        <begin position="20"/>
        <end position="367"/>
    </location>
</feature>
<protein>
    <submittedName>
        <fullName evidence="3">Uncharacterized protein</fullName>
    </submittedName>
</protein>
<accession>A0A1Y1ZHV4</accession>
<reference evidence="3 4" key="1">
    <citation type="submission" date="2016-07" db="EMBL/GenBank/DDBJ databases">
        <title>Pervasive Adenine N6-methylation of Active Genes in Fungi.</title>
        <authorList>
            <consortium name="DOE Joint Genome Institute"/>
            <person name="Mondo S.J."/>
            <person name="Dannebaum R.O."/>
            <person name="Kuo R.C."/>
            <person name="Labutti K."/>
            <person name="Haridas S."/>
            <person name="Kuo A."/>
            <person name="Salamov A."/>
            <person name="Ahrendt S.R."/>
            <person name="Lipzen A."/>
            <person name="Sullivan W."/>
            <person name="Andreopoulos W.B."/>
            <person name="Clum A."/>
            <person name="Lindquist E."/>
            <person name="Daum C."/>
            <person name="Ramamoorthy G.K."/>
            <person name="Gryganskyi A."/>
            <person name="Culley D."/>
            <person name="Magnuson J.K."/>
            <person name="James T.Y."/>
            <person name="O'Malley M.A."/>
            <person name="Stajich J.E."/>
            <person name="Spatafora J.W."/>
            <person name="Visel A."/>
            <person name="Grigoriev I.V."/>
        </authorList>
    </citation>
    <scope>NUCLEOTIDE SEQUENCE [LARGE SCALE GENOMIC DNA]</scope>
    <source>
        <strain evidence="3 4">CBS 115471</strain>
    </source>
</reference>
<comment type="caution">
    <text evidence="3">The sequence shown here is derived from an EMBL/GenBank/DDBJ whole genome shotgun (WGS) entry which is preliminary data.</text>
</comment>
<proteinExistence type="predicted"/>
<feature type="signal peptide" evidence="2">
    <location>
        <begin position="1"/>
        <end position="19"/>
    </location>
</feature>
<organism evidence="3 4">
    <name type="scientific">Clohesyomyces aquaticus</name>
    <dbReference type="NCBI Taxonomy" id="1231657"/>
    <lineage>
        <taxon>Eukaryota</taxon>
        <taxon>Fungi</taxon>
        <taxon>Dikarya</taxon>
        <taxon>Ascomycota</taxon>
        <taxon>Pezizomycotina</taxon>
        <taxon>Dothideomycetes</taxon>
        <taxon>Pleosporomycetidae</taxon>
        <taxon>Pleosporales</taxon>
        <taxon>Lindgomycetaceae</taxon>
        <taxon>Clohesyomyces</taxon>
    </lineage>
</organism>
<dbReference type="EMBL" id="MCFA01000081">
    <property type="protein sequence ID" value="ORY09838.1"/>
    <property type="molecule type" value="Genomic_DNA"/>
</dbReference>
<dbReference type="Proteomes" id="UP000193144">
    <property type="component" value="Unassembled WGS sequence"/>
</dbReference>
<evidence type="ECO:0000313" key="3">
    <source>
        <dbReference type="EMBL" id="ORY09838.1"/>
    </source>
</evidence>
<dbReference type="STRING" id="1231657.A0A1Y1ZHV4"/>
<dbReference type="AlphaFoldDB" id="A0A1Y1ZHV4"/>